<evidence type="ECO:0000313" key="4">
    <source>
        <dbReference type="Proteomes" id="UP000247345"/>
    </source>
</evidence>
<keyword evidence="4" id="KW-1185">Reference proteome</keyword>
<dbReference type="RefSeq" id="WP_105049681.1">
    <property type="nucleotide sequence ID" value="NZ_CP150661.1"/>
</dbReference>
<feature type="chain" id="PRO_5015193888" evidence="1">
    <location>
        <begin position="19"/>
        <end position="229"/>
    </location>
</feature>
<evidence type="ECO:0000259" key="2">
    <source>
        <dbReference type="Pfam" id="PF10988"/>
    </source>
</evidence>
<proteinExistence type="predicted"/>
<dbReference type="InterPro" id="IPR021255">
    <property type="entry name" value="DUF2807"/>
</dbReference>
<dbReference type="AlphaFoldDB" id="A0A2P6C742"/>
<accession>A0A2P6C742</accession>
<reference evidence="3 4" key="1">
    <citation type="submission" date="2016-12" db="EMBL/GenBank/DDBJ databases">
        <title>Trade-off between light-utilization and light-protection in marine flavobacteria.</title>
        <authorList>
            <person name="Kumagai Y."/>
            <person name="Yoshizawa S."/>
            <person name="Kogure K."/>
            <person name="Iwasaki W."/>
        </authorList>
    </citation>
    <scope>NUCLEOTIDE SEQUENCE [LARGE SCALE GENOMIC DNA]</scope>
    <source>
        <strain evidence="3 4">KCTC 12100</strain>
    </source>
</reference>
<organism evidence="3 4">
    <name type="scientific">Polaribacter butkevichii</name>
    <dbReference type="NCBI Taxonomy" id="218490"/>
    <lineage>
        <taxon>Bacteria</taxon>
        <taxon>Pseudomonadati</taxon>
        <taxon>Bacteroidota</taxon>
        <taxon>Flavobacteriia</taxon>
        <taxon>Flavobacteriales</taxon>
        <taxon>Flavobacteriaceae</taxon>
    </lineage>
</organism>
<evidence type="ECO:0000256" key="1">
    <source>
        <dbReference type="SAM" id="SignalP"/>
    </source>
</evidence>
<feature type="domain" description="Putative auto-transporter adhesin head GIN" evidence="2">
    <location>
        <begin position="28"/>
        <end position="212"/>
    </location>
</feature>
<name>A0A2P6C742_9FLAO</name>
<dbReference type="EMBL" id="MSCK01000002">
    <property type="protein sequence ID" value="PQJ68740.1"/>
    <property type="molecule type" value="Genomic_DNA"/>
</dbReference>
<dbReference type="Proteomes" id="UP000247345">
    <property type="component" value="Unassembled WGS sequence"/>
</dbReference>
<protein>
    <submittedName>
        <fullName evidence="3">DUF2807 domain-containing protein</fullName>
    </submittedName>
</protein>
<comment type="caution">
    <text evidence="3">The sequence shown here is derived from an EMBL/GenBank/DDBJ whole genome shotgun (WGS) entry which is preliminary data.</text>
</comment>
<dbReference type="OrthoDB" id="704821at2"/>
<keyword evidence="1" id="KW-0732">Signal</keyword>
<dbReference type="Pfam" id="PF10988">
    <property type="entry name" value="DUF2807"/>
    <property type="match status" value="1"/>
</dbReference>
<gene>
    <name evidence="3" type="ORF">BTO14_11860</name>
</gene>
<dbReference type="Gene3D" id="2.160.20.120">
    <property type="match status" value="1"/>
</dbReference>
<feature type="signal peptide" evidence="1">
    <location>
        <begin position="1"/>
        <end position="18"/>
    </location>
</feature>
<evidence type="ECO:0000313" key="3">
    <source>
        <dbReference type="EMBL" id="PQJ68740.1"/>
    </source>
</evidence>
<sequence length="229" mass="25011">MKKIVFICTLMFSFTLGAQTTITKNLGDYTELKVYNGIELELIKSSDQRLEITGEKSEKVKIKNVNNTLKLSLPFSLKPENNAADGKILIKLYYNKDIAIIDANEGATITGKDFNQDKLEVNAQERAFINLTTKVKYLTVKTSSGGIVKLSGSTKNQEVEVDLYGIYNGFGMKTSGNCNVFAGTGAKAEILAGQTLSAKVSFGGSIFYKGNPEVVKDKKVIGGIIQKRN</sequence>